<dbReference type="SUPFAM" id="SSF53756">
    <property type="entry name" value="UDP-Glycosyltransferase/glycogen phosphorylase"/>
    <property type="match status" value="1"/>
</dbReference>
<evidence type="ECO:0000256" key="5">
    <source>
        <dbReference type="ARBA" id="ARBA00022692"/>
    </source>
</evidence>
<dbReference type="EMBL" id="JALJOT010000007">
    <property type="protein sequence ID" value="KAK9909090.1"/>
    <property type="molecule type" value="Genomic_DNA"/>
</dbReference>
<feature type="transmembrane region" description="Helical" evidence="9">
    <location>
        <begin position="74"/>
        <end position="95"/>
    </location>
</feature>
<comment type="caution">
    <text evidence="10">The sequence shown here is derived from an EMBL/GenBank/DDBJ whole genome shotgun (WGS) entry which is preliminary data.</text>
</comment>
<dbReference type="Proteomes" id="UP001491310">
    <property type="component" value="Unassembled WGS sequence"/>
</dbReference>
<evidence type="ECO:0008006" key="12">
    <source>
        <dbReference type="Google" id="ProtNLM"/>
    </source>
</evidence>
<comment type="subcellular location">
    <subcellularLocation>
        <location evidence="1">Endoplasmic reticulum membrane</location>
        <topology evidence="1">Single-pass membrane protein</topology>
    </subcellularLocation>
</comment>
<proteinExistence type="predicted"/>
<organism evidence="10 11">
    <name type="scientific">Coccomyxa subellipsoidea</name>
    <dbReference type="NCBI Taxonomy" id="248742"/>
    <lineage>
        <taxon>Eukaryota</taxon>
        <taxon>Viridiplantae</taxon>
        <taxon>Chlorophyta</taxon>
        <taxon>core chlorophytes</taxon>
        <taxon>Trebouxiophyceae</taxon>
        <taxon>Trebouxiophyceae incertae sedis</taxon>
        <taxon>Coccomyxaceae</taxon>
        <taxon>Coccomyxa</taxon>
    </lineage>
</organism>
<accession>A0ABR2YR69</accession>
<keyword evidence="4" id="KW-0808">Transferase</keyword>
<keyword evidence="3" id="KW-0328">Glycosyltransferase</keyword>
<sequence length="505" mass="56479">MPKGRVWVVVLGDFGRSPRMQNHALSLAQQAGLQVHVIAYGGSKTNAAIARHQNIRVHTIPELRQLAQVLPRSLALIIKAAFQAFMLLVMMIFWLPSPDTLLLQVPPAIPTLLMCWLACVWHGATFMIDWHNFAHTLMSLSMTHKHPLVALANLYERFWGRFGHKHLCVSAAMRTELQRSWRIQATVFYDRPPSHFRPTPLKQQHQLLLRLGPVLDMPVHPRDCCAILPASKEIPYQNGHDSACDACPSFRPLPVSRRASAASHDNLNKLLDQMDLRVLAEQSRAREEGQEHSLTVCTEQLGGMGGRVRLRADRPALIVSSTSWTPDEDFQILLDAAQQYDAEAVERPGALPRLLFVVTGKGPQRAAYVERMRRLDLQRVAFRTAWLEAADYPLLLGSADLGVCLHTSSSGFDLPMKVVDMFGCGLPVCAAEYRCIGELVSDGTNGLLFDSASKLAAQLTELFEGFPQKESPLLRQLQDSVASTSALTWEQSWEKIVLPMFARRH</sequence>
<keyword evidence="7 9" id="KW-1133">Transmembrane helix</keyword>
<dbReference type="InterPro" id="IPR026051">
    <property type="entry name" value="ALG1-like"/>
</dbReference>
<comment type="pathway">
    <text evidence="2">Protein modification; protein glycosylation.</text>
</comment>
<evidence type="ECO:0000256" key="8">
    <source>
        <dbReference type="ARBA" id="ARBA00023136"/>
    </source>
</evidence>
<evidence type="ECO:0000313" key="10">
    <source>
        <dbReference type="EMBL" id="KAK9909090.1"/>
    </source>
</evidence>
<name>A0ABR2YR69_9CHLO</name>
<dbReference type="Pfam" id="PF13692">
    <property type="entry name" value="Glyco_trans_1_4"/>
    <property type="match status" value="1"/>
</dbReference>
<keyword evidence="8 9" id="KW-0472">Membrane</keyword>
<keyword evidence="6" id="KW-0256">Endoplasmic reticulum</keyword>
<evidence type="ECO:0000256" key="4">
    <source>
        <dbReference type="ARBA" id="ARBA00022679"/>
    </source>
</evidence>
<reference evidence="10 11" key="1">
    <citation type="journal article" date="2024" name="Nat. Commun.">
        <title>Phylogenomics reveals the evolutionary origins of lichenization in chlorophyte algae.</title>
        <authorList>
            <person name="Puginier C."/>
            <person name="Libourel C."/>
            <person name="Otte J."/>
            <person name="Skaloud P."/>
            <person name="Haon M."/>
            <person name="Grisel S."/>
            <person name="Petersen M."/>
            <person name="Berrin J.G."/>
            <person name="Delaux P.M."/>
            <person name="Dal Grande F."/>
            <person name="Keller J."/>
        </authorList>
    </citation>
    <scope>NUCLEOTIDE SEQUENCE [LARGE SCALE GENOMIC DNA]</scope>
    <source>
        <strain evidence="10 11">SAG 216-7</strain>
    </source>
</reference>
<protein>
    <recommendedName>
        <fullName evidence="12">Chitobiosyldiphosphodolichol beta-mannosyltransferase</fullName>
    </recommendedName>
</protein>
<gene>
    <name evidence="10" type="ORF">WJX75_007012</name>
</gene>
<evidence type="ECO:0000313" key="11">
    <source>
        <dbReference type="Proteomes" id="UP001491310"/>
    </source>
</evidence>
<keyword evidence="11" id="KW-1185">Reference proteome</keyword>
<dbReference type="PANTHER" id="PTHR13036:SF0">
    <property type="entry name" value="CHITOBIOSYLDIPHOSPHODOLICHOL BETA-MANNOSYLTRANSFERASE"/>
    <property type="match status" value="1"/>
</dbReference>
<dbReference type="Gene3D" id="3.40.50.2000">
    <property type="entry name" value="Glycogen Phosphorylase B"/>
    <property type="match status" value="1"/>
</dbReference>
<dbReference type="PANTHER" id="PTHR13036">
    <property type="entry name" value="BETA1,4 MANNOSYLTRANSFERASE"/>
    <property type="match status" value="1"/>
</dbReference>
<keyword evidence="5 9" id="KW-0812">Transmembrane</keyword>
<evidence type="ECO:0000256" key="1">
    <source>
        <dbReference type="ARBA" id="ARBA00004389"/>
    </source>
</evidence>
<evidence type="ECO:0000256" key="7">
    <source>
        <dbReference type="ARBA" id="ARBA00022989"/>
    </source>
</evidence>
<evidence type="ECO:0000256" key="3">
    <source>
        <dbReference type="ARBA" id="ARBA00022676"/>
    </source>
</evidence>
<evidence type="ECO:0000256" key="6">
    <source>
        <dbReference type="ARBA" id="ARBA00022824"/>
    </source>
</evidence>
<evidence type="ECO:0000256" key="9">
    <source>
        <dbReference type="SAM" id="Phobius"/>
    </source>
</evidence>
<evidence type="ECO:0000256" key="2">
    <source>
        <dbReference type="ARBA" id="ARBA00004922"/>
    </source>
</evidence>